<dbReference type="EMBL" id="JAKZHW010000001">
    <property type="protein sequence ID" value="MCH8616014.1"/>
    <property type="molecule type" value="Genomic_DNA"/>
</dbReference>
<dbReference type="Proteomes" id="UP001203058">
    <property type="component" value="Unassembled WGS sequence"/>
</dbReference>
<protein>
    <submittedName>
        <fullName evidence="2">Uncharacterized protein</fullName>
    </submittedName>
</protein>
<keyword evidence="3" id="KW-1185">Reference proteome</keyword>
<accession>A0ABS9VNC6</accession>
<gene>
    <name evidence="2" type="ORF">LZ016_07865</name>
</gene>
<feature type="region of interest" description="Disordered" evidence="1">
    <location>
        <begin position="1"/>
        <end position="26"/>
    </location>
</feature>
<dbReference type="RefSeq" id="WP_241446841.1">
    <property type="nucleotide sequence ID" value="NZ_JAKZHW010000001.1"/>
</dbReference>
<proteinExistence type="predicted"/>
<evidence type="ECO:0000313" key="3">
    <source>
        <dbReference type="Proteomes" id="UP001203058"/>
    </source>
</evidence>
<organism evidence="2 3">
    <name type="scientific">Sphingomonas telluris</name>
    <dbReference type="NCBI Taxonomy" id="2907998"/>
    <lineage>
        <taxon>Bacteria</taxon>
        <taxon>Pseudomonadati</taxon>
        <taxon>Pseudomonadota</taxon>
        <taxon>Alphaproteobacteria</taxon>
        <taxon>Sphingomonadales</taxon>
        <taxon>Sphingomonadaceae</taxon>
        <taxon>Sphingomonas</taxon>
    </lineage>
</organism>
<sequence>MSTDPDKPTDADIEQEIRRNRKFSAEEALGRMAGPGAMKGASALSPQQQAENAVGDWLRHNVADTAGALRTVMHRHVNASDALQKDPEHPLLALAGYCRRVLASDDLLKEVVREADVEWGRAMDERPFFEREGAAPHPDDPYTLQSVRSVLAEALRRLEP</sequence>
<name>A0ABS9VNC6_9SPHN</name>
<evidence type="ECO:0000256" key="1">
    <source>
        <dbReference type="SAM" id="MobiDB-lite"/>
    </source>
</evidence>
<feature type="region of interest" description="Disordered" evidence="1">
    <location>
        <begin position="33"/>
        <end position="52"/>
    </location>
</feature>
<reference evidence="2 3" key="1">
    <citation type="submission" date="2022-03" db="EMBL/GenBank/DDBJ databases">
        <authorList>
            <person name="Jo J.-H."/>
            <person name="Im W.-T."/>
        </authorList>
    </citation>
    <scope>NUCLEOTIDE SEQUENCE [LARGE SCALE GENOMIC DNA]</scope>
    <source>
        <strain evidence="2 3">SM33</strain>
    </source>
</reference>
<evidence type="ECO:0000313" key="2">
    <source>
        <dbReference type="EMBL" id="MCH8616014.1"/>
    </source>
</evidence>
<comment type="caution">
    <text evidence="2">The sequence shown here is derived from an EMBL/GenBank/DDBJ whole genome shotgun (WGS) entry which is preliminary data.</text>
</comment>